<proteinExistence type="predicted"/>
<dbReference type="Proteomes" id="UP000647017">
    <property type="component" value="Unassembled WGS sequence"/>
</dbReference>
<keyword evidence="1" id="KW-0472">Membrane</keyword>
<protein>
    <recommendedName>
        <fullName evidence="2">Putative Flp pilus-assembly TadG-like N-terminal domain-containing protein</fullName>
    </recommendedName>
</protein>
<dbReference type="Pfam" id="PF13400">
    <property type="entry name" value="Tad"/>
    <property type="match status" value="1"/>
</dbReference>
<comment type="caution">
    <text evidence="3">The sequence shown here is derived from an EMBL/GenBank/DDBJ whole genome shotgun (WGS) entry which is preliminary data.</text>
</comment>
<sequence>MSWWTGWRATGDGERGGATICLLGVGLLFVVAGLFGAGVGAARVARQQARVAADLGALAGAARALQDEPVACARAVELVAANSARLVRCRLDGLDVLVTTEVTVAPLPGMTRTARATSRAGPLRG</sequence>
<evidence type="ECO:0000313" key="3">
    <source>
        <dbReference type="EMBL" id="GIJ08248.1"/>
    </source>
</evidence>
<gene>
    <name evidence="3" type="ORF">Van01_14620</name>
</gene>
<organism evidence="3 4">
    <name type="scientific">Micromonospora andamanensis</name>
    <dbReference type="NCBI Taxonomy" id="1287068"/>
    <lineage>
        <taxon>Bacteria</taxon>
        <taxon>Bacillati</taxon>
        <taxon>Actinomycetota</taxon>
        <taxon>Actinomycetes</taxon>
        <taxon>Micromonosporales</taxon>
        <taxon>Micromonosporaceae</taxon>
        <taxon>Micromonospora</taxon>
    </lineage>
</organism>
<dbReference type="NCBIfam" id="TIGR03816">
    <property type="entry name" value="tadE_like_DECH"/>
    <property type="match status" value="1"/>
</dbReference>
<feature type="transmembrane region" description="Helical" evidence="1">
    <location>
        <begin position="20"/>
        <end position="42"/>
    </location>
</feature>
<reference evidence="3 4" key="1">
    <citation type="submission" date="2021-01" db="EMBL/GenBank/DDBJ databases">
        <title>Whole genome shotgun sequence of Verrucosispora andamanensis NBRC 109075.</title>
        <authorList>
            <person name="Komaki H."/>
            <person name="Tamura T."/>
        </authorList>
    </citation>
    <scope>NUCLEOTIDE SEQUENCE [LARGE SCALE GENOMIC DNA]</scope>
    <source>
        <strain evidence="3 4">NBRC 109075</strain>
    </source>
</reference>
<name>A0ABQ4HRI6_9ACTN</name>
<evidence type="ECO:0000256" key="1">
    <source>
        <dbReference type="SAM" id="Phobius"/>
    </source>
</evidence>
<dbReference type="RefSeq" id="WP_204002484.1">
    <property type="nucleotide sequence ID" value="NZ_BOOZ01000005.1"/>
</dbReference>
<evidence type="ECO:0000259" key="2">
    <source>
        <dbReference type="Pfam" id="PF13400"/>
    </source>
</evidence>
<dbReference type="InterPro" id="IPR021202">
    <property type="entry name" value="Rv3654c-like"/>
</dbReference>
<keyword evidence="4" id="KW-1185">Reference proteome</keyword>
<dbReference type="InterPro" id="IPR028087">
    <property type="entry name" value="Tad_N"/>
</dbReference>
<feature type="domain" description="Putative Flp pilus-assembly TadG-like N-terminal" evidence="2">
    <location>
        <begin position="16"/>
        <end position="63"/>
    </location>
</feature>
<dbReference type="EMBL" id="BOOZ01000005">
    <property type="protein sequence ID" value="GIJ08248.1"/>
    <property type="molecule type" value="Genomic_DNA"/>
</dbReference>
<accession>A0ABQ4HRI6</accession>
<keyword evidence="1" id="KW-0812">Transmembrane</keyword>
<keyword evidence="1" id="KW-1133">Transmembrane helix</keyword>
<evidence type="ECO:0000313" key="4">
    <source>
        <dbReference type="Proteomes" id="UP000647017"/>
    </source>
</evidence>